<sequence>MTQLSRAAYDETKASEVAFYFLMRAKQTDMSITKLRLIKWMYLAERAAYEKFGEPLTGDALCSLKHGPVPSVTLRLIERPRQVVSNGAWASVVEVFQHSKHVYVSVKNTCSYRTADDLRRLSDDEVELLHDVWKKFGKMSSKHLETYLHDPVHTPEWNWSEGDGGNPIELEDLFQAVGYSAEQTEQLVENIQALEGINAAFH</sequence>
<evidence type="ECO:0000313" key="3">
    <source>
        <dbReference type="Proteomes" id="UP000199517"/>
    </source>
</evidence>
<gene>
    <name evidence="2" type="ORF">SAMN04489710_10939</name>
</gene>
<proteinExistence type="predicted"/>
<evidence type="ECO:0000313" key="2">
    <source>
        <dbReference type="EMBL" id="SFD92776.1"/>
    </source>
</evidence>
<name>A0A1I1WC66_9BURK</name>
<dbReference type="STRING" id="32040.SAMN04489710_10939"/>
<keyword evidence="3" id="KW-1185">Reference proteome</keyword>
<dbReference type="OrthoDB" id="9813053at2"/>
<dbReference type="AlphaFoldDB" id="A0A1I1WC66"/>
<organism evidence="2 3">
    <name type="scientific">Paracidovorax konjaci</name>
    <dbReference type="NCBI Taxonomy" id="32040"/>
    <lineage>
        <taxon>Bacteria</taxon>
        <taxon>Pseudomonadati</taxon>
        <taxon>Pseudomonadota</taxon>
        <taxon>Betaproteobacteria</taxon>
        <taxon>Burkholderiales</taxon>
        <taxon>Comamonadaceae</taxon>
        <taxon>Paracidovorax</taxon>
    </lineage>
</organism>
<accession>A0A1I1WC66</accession>
<dbReference type="Proteomes" id="UP000199517">
    <property type="component" value="Unassembled WGS sequence"/>
</dbReference>
<reference evidence="3" key="1">
    <citation type="submission" date="2016-10" db="EMBL/GenBank/DDBJ databases">
        <authorList>
            <person name="Varghese N."/>
            <person name="Submissions S."/>
        </authorList>
    </citation>
    <scope>NUCLEOTIDE SEQUENCE [LARGE SCALE GENOMIC DNA]</scope>
    <source>
        <strain evidence="3">DSM 7481</strain>
    </source>
</reference>
<dbReference type="EMBL" id="FOMQ01000009">
    <property type="protein sequence ID" value="SFD92776.1"/>
    <property type="molecule type" value="Genomic_DNA"/>
</dbReference>
<evidence type="ECO:0000259" key="1">
    <source>
        <dbReference type="Pfam" id="PF13274"/>
    </source>
</evidence>
<protein>
    <submittedName>
        <fullName evidence="2">Uncharacterized phage-associated protein</fullName>
    </submittedName>
</protein>
<feature type="domain" description="Antitoxin SocA-like Panacea" evidence="1">
    <location>
        <begin position="37"/>
        <end position="151"/>
    </location>
</feature>
<dbReference type="InterPro" id="IPR025272">
    <property type="entry name" value="SocA_Panacea"/>
</dbReference>
<dbReference type="RefSeq" id="WP_092953459.1">
    <property type="nucleotide sequence ID" value="NZ_FOMQ01000009.1"/>
</dbReference>
<dbReference type="Pfam" id="PF13274">
    <property type="entry name" value="SocA_Panacea"/>
    <property type="match status" value="1"/>
</dbReference>